<accession>A0A1D1VP11</accession>
<protein>
    <submittedName>
        <fullName evidence="1">Uncharacterized protein</fullName>
    </submittedName>
</protein>
<reference evidence="1 2" key="1">
    <citation type="journal article" date="2016" name="Nat. Commun.">
        <title>Extremotolerant tardigrade genome and improved radiotolerance of human cultured cells by tardigrade-unique protein.</title>
        <authorList>
            <person name="Hashimoto T."/>
            <person name="Horikawa D.D."/>
            <person name="Saito Y."/>
            <person name="Kuwahara H."/>
            <person name="Kozuka-Hata H."/>
            <person name="Shin-I T."/>
            <person name="Minakuchi Y."/>
            <person name="Ohishi K."/>
            <person name="Motoyama A."/>
            <person name="Aizu T."/>
            <person name="Enomoto A."/>
            <person name="Kondo K."/>
            <person name="Tanaka S."/>
            <person name="Hara Y."/>
            <person name="Koshikawa S."/>
            <person name="Sagara H."/>
            <person name="Miura T."/>
            <person name="Yokobori S."/>
            <person name="Miyagawa K."/>
            <person name="Suzuki Y."/>
            <person name="Kubo T."/>
            <person name="Oyama M."/>
            <person name="Kohara Y."/>
            <person name="Fujiyama A."/>
            <person name="Arakawa K."/>
            <person name="Katayama T."/>
            <person name="Toyoda A."/>
            <person name="Kunieda T."/>
        </authorList>
    </citation>
    <scope>NUCLEOTIDE SEQUENCE [LARGE SCALE GENOMIC DNA]</scope>
    <source>
        <strain evidence="1 2">YOKOZUNA-1</strain>
    </source>
</reference>
<dbReference type="AlphaFoldDB" id="A0A1D1VP11"/>
<dbReference type="EMBL" id="BDGG01000007">
    <property type="protein sequence ID" value="GAV01468.1"/>
    <property type="molecule type" value="Genomic_DNA"/>
</dbReference>
<sequence>MLVLVRQKSFWKSLISSWVRWCRMFSDAIPRTGCNAIPVLVTLLIARTCLRPSAWKNAVTAVMPSTLPWHSIPSRLCAGLMLPHSALCERKSHELFSAATLSLTDSLTKMPV</sequence>
<keyword evidence="2" id="KW-1185">Reference proteome</keyword>
<evidence type="ECO:0000313" key="1">
    <source>
        <dbReference type="EMBL" id="GAV01468.1"/>
    </source>
</evidence>
<gene>
    <name evidence="1" type="primary">RvY_12177</name>
    <name evidence="1" type="synonym">RvY_12177.2</name>
    <name evidence="1" type="ORF">RvY_12177-2</name>
</gene>
<dbReference type="Proteomes" id="UP000186922">
    <property type="component" value="Unassembled WGS sequence"/>
</dbReference>
<comment type="caution">
    <text evidence="1">The sequence shown here is derived from an EMBL/GenBank/DDBJ whole genome shotgun (WGS) entry which is preliminary data.</text>
</comment>
<organism evidence="1 2">
    <name type="scientific">Ramazzottius varieornatus</name>
    <name type="common">Water bear</name>
    <name type="synonym">Tardigrade</name>
    <dbReference type="NCBI Taxonomy" id="947166"/>
    <lineage>
        <taxon>Eukaryota</taxon>
        <taxon>Metazoa</taxon>
        <taxon>Ecdysozoa</taxon>
        <taxon>Tardigrada</taxon>
        <taxon>Eutardigrada</taxon>
        <taxon>Parachela</taxon>
        <taxon>Hypsibioidea</taxon>
        <taxon>Ramazzottiidae</taxon>
        <taxon>Ramazzottius</taxon>
    </lineage>
</organism>
<proteinExistence type="predicted"/>
<name>A0A1D1VP11_RAMVA</name>
<evidence type="ECO:0000313" key="2">
    <source>
        <dbReference type="Proteomes" id="UP000186922"/>
    </source>
</evidence>